<dbReference type="EC" id="2.3.2.26" evidence="4"/>
<feature type="active site" description="Glycyl thioester intermediate" evidence="3">
    <location>
        <position position="415"/>
    </location>
</feature>
<comment type="function">
    <text evidence="4">E3 ubiquitin-protein ligase which accepts ubiquitin from an E2 ubiquitin-conjugating enzyme in the form of a thioester and then directly transfers the ubiquitin to targeted substrates.</text>
</comment>
<gene>
    <name evidence="6" type="ORF">DSTB1V02_LOCUS3782</name>
</gene>
<dbReference type="InterPro" id="IPR035983">
    <property type="entry name" value="Hect_E3_ubiquitin_ligase"/>
</dbReference>
<evidence type="ECO:0000256" key="4">
    <source>
        <dbReference type="RuleBase" id="RU369009"/>
    </source>
</evidence>
<dbReference type="GO" id="GO:0043161">
    <property type="term" value="P:proteasome-mediated ubiquitin-dependent protein catabolic process"/>
    <property type="evidence" value="ECO:0007669"/>
    <property type="project" value="TreeGrafter"/>
</dbReference>
<dbReference type="GO" id="GO:0061630">
    <property type="term" value="F:ubiquitin protein ligase activity"/>
    <property type="evidence" value="ECO:0007669"/>
    <property type="project" value="UniProtKB-UniRule"/>
</dbReference>
<dbReference type="EMBL" id="LR900033">
    <property type="protein sequence ID" value="CAD7243875.1"/>
    <property type="molecule type" value="Genomic_DNA"/>
</dbReference>
<evidence type="ECO:0000259" key="5">
    <source>
        <dbReference type="PROSITE" id="PS50237"/>
    </source>
</evidence>
<dbReference type="InterPro" id="IPR000569">
    <property type="entry name" value="HECT_dom"/>
</dbReference>
<dbReference type="GO" id="GO:0016607">
    <property type="term" value="C:nuclear speck"/>
    <property type="evidence" value="ECO:0007669"/>
    <property type="project" value="TreeGrafter"/>
</dbReference>
<accession>A0A7R8X6M6</accession>
<comment type="pathway">
    <text evidence="4">Protein modification; protein ubiquitination.</text>
</comment>
<dbReference type="EMBL" id="CAJPEV010000516">
    <property type="protein sequence ID" value="CAG0886044.1"/>
    <property type="molecule type" value="Genomic_DNA"/>
</dbReference>
<dbReference type="UniPathway" id="UPA00143"/>
<dbReference type="GO" id="GO:0006974">
    <property type="term" value="P:DNA damage response"/>
    <property type="evidence" value="ECO:0007669"/>
    <property type="project" value="TreeGrafter"/>
</dbReference>
<dbReference type="Pfam" id="PF00632">
    <property type="entry name" value="HECT"/>
    <property type="match status" value="1"/>
</dbReference>
<evidence type="ECO:0000256" key="1">
    <source>
        <dbReference type="ARBA" id="ARBA00022679"/>
    </source>
</evidence>
<proteinExistence type="inferred from homology"/>
<evidence type="ECO:0000313" key="7">
    <source>
        <dbReference type="Proteomes" id="UP000677054"/>
    </source>
</evidence>
<comment type="similarity">
    <text evidence="4">Belongs to the UPL family. K-HECT subfamily.</text>
</comment>
<dbReference type="Gene3D" id="3.30.2410.10">
    <property type="entry name" value="Hect, E3 ligase catalytic domain"/>
    <property type="match status" value="1"/>
</dbReference>
<dbReference type="InterPro" id="IPR045322">
    <property type="entry name" value="HECTD1/TRIP12-like"/>
</dbReference>
<dbReference type="SMART" id="SM00119">
    <property type="entry name" value="HECTc"/>
    <property type="match status" value="1"/>
</dbReference>
<dbReference type="Gene3D" id="3.30.2160.10">
    <property type="entry name" value="Hect, E3 ligase catalytic domain"/>
    <property type="match status" value="1"/>
</dbReference>
<name>A0A7R8X6M6_9CRUS</name>
<dbReference type="Gene3D" id="3.90.1750.10">
    <property type="entry name" value="Hect, E3 ligase catalytic domains"/>
    <property type="match status" value="1"/>
</dbReference>
<evidence type="ECO:0000313" key="6">
    <source>
        <dbReference type="EMBL" id="CAD7243875.1"/>
    </source>
</evidence>
<reference evidence="6" key="1">
    <citation type="submission" date="2020-11" db="EMBL/GenBank/DDBJ databases">
        <authorList>
            <person name="Tran Van P."/>
        </authorList>
    </citation>
    <scope>NUCLEOTIDE SEQUENCE</scope>
</reference>
<dbReference type="SUPFAM" id="SSF56204">
    <property type="entry name" value="Hect, E3 ligase catalytic domain"/>
    <property type="match status" value="1"/>
</dbReference>
<evidence type="ECO:0000256" key="2">
    <source>
        <dbReference type="ARBA" id="ARBA00022786"/>
    </source>
</evidence>
<dbReference type="CDD" id="cd00078">
    <property type="entry name" value="HECTc"/>
    <property type="match status" value="1"/>
</dbReference>
<dbReference type="OrthoDB" id="271273at2759"/>
<dbReference type="PANTHER" id="PTHR45670">
    <property type="entry name" value="E3 UBIQUITIN-PROTEIN LIGASE TRIP12"/>
    <property type="match status" value="1"/>
</dbReference>
<dbReference type="AlphaFoldDB" id="A0A7R8X6M6"/>
<dbReference type="GO" id="GO:0000209">
    <property type="term" value="P:protein polyubiquitination"/>
    <property type="evidence" value="ECO:0007669"/>
    <property type="project" value="TreeGrafter"/>
</dbReference>
<dbReference type="PANTHER" id="PTHR45670:SF13">
    <property type="entry name" value="E3 UBIQUITIN-PROTEIN LIGASE TRIP12"/>
    <property type="match status" value="1"/>
</dbReference>
<organism evidence="6">
    <name type="scientific">Darwinula stevensoni</name>
    <dbReference type="NCBI Taxonomy" id="69355"/>
    <lineage>
        <taxon>Eukaryota</taxon>
        <taxon>Metazoa</taxon>
        <taxon>Ecdysozoa</taxon>
        <taxon>Arthropoda</taxon>
        <taxon>Crustacea</taxon>
        <taxon>Oligostraca</taxon>
        <taxon>Ostracoda</taxon>
        <taxon>Podocopa</taxon>
        <taxon>Podocopida</taxon>
        <taxon>Darwinulocopina</taxon>
        <taxon>Darwinuloidea</taxon>
        <taxon>Darwinulidae</taxon>
        <taxon>Darwinula</taxon>
    </lineage>
</organism>
<dbReference type="PROSITE" id="PS50237">
    <property type="entry name" value="HECT"/>
    <property type="match status" value="1"/>
</dbReference>
<dbReference type="GO" id="GO:0009966">
    <property type="term" value="P:regulation of signal transduction"/>
    <property type="evidence" value="ECO:0007669"/>
    <property type="project" value="UniProtKB-ARBA"/>
</dbReference>
<protein>
    <recommendedName>
        <fullName evidence="4">E3 ubiquitin-protein ligase</fullName>
        <ecNumber evidence="4">2.3.2.26</ecNumber>
    </recommendedName>
</protein>
<comment type="catalytic activity">
    <reaction evidence="4">
        <text>S-ubiquitinyl-[E2 ubiquitin-conjugating enzyme]-L-cysteine + [acceptor protein]-L-lysine = [E2 ubiquitin-conjugating enzyme]-L-cysteine + N(6)-ubiquitinyl-[acceptor protein]-L-lysine.</text>
        <dbReference type="EC" id="2.3.2.26"/>
    </reaction>
</comment>
<keyword evidence="2 3" id="KW-0833">Ubl conjugation pathway</keyword>
<keyword evidence="7" id="KW-1185">Reference proteome</keyword>
<dbReference type="Proteomes" id="UP000677054">
    <property type="component" value="Unassembled WGS sequence"/>
</dbReference>
<feature type="domain" description="HECT" evidence="5">
    <location>
        <begin position="81"/>
        <end position="448"/>
    </location>
</feature>
<dbReference type="FunFam" id="3.30.2410.10:FF:000005">
    <property type="entry name" value="E3 ubiquitin-protein ligase TRIP12 isoform X1"/>
    <property type="match status" value="1"/>
</dbReference>
<evidence type="ECO:0000256" key="3">
    <source>
        <dbReference type="PROSITE-ProRule" id="PRU00104"/>
    </source>
</evidence>
<keyword evidence="1 4" id="KW-0808">Transferase</keyword>
<sequence length="448" mass="50711">MHHSSTEIGNNLSPFLFPFETRQLLFHCVTFDRDRALQRLLDVQPELAQEAGDRLAPRFDRRKRTVSRNDILRQAEALLTEAGSSKALLEIQYEGEVGTGLGPTLEFYTLVSRELQRSDQQLWRGEDVSGHIFSPTGLFPAPQPRSAKSSTINKIKTKFRFLGRLMAKALMDSRMLDLPLSEAFYAWLLGEERCLTVKDVAHIDTTMARSLSELIDLVRRRELAEWDGNGETETLVTAVDDLALDFTLPGHGMELCKGGRDITVTLENLQKYLQLVCHWTLVEGVSRQMEAFKEGFEAVFPLTNLNLFYSWELDQLFCGGGSQSAAGNSWDVRTLVEACRPDHGYTHESRAIKWLFEILSSYSEEEKRRFLQFVTGSPRLPVGGFKSLSPPLTVVRKTLEPDEDADAFLPSVMTCVNYLKLPDYSSSEVMRMKLDVATREGQLSFHLS</sequence>